<evidence type="ECO:0000313" key="13">
    <source>
        <dbReference type="Proteomes" id="UP000257479"/>
    </source>
</evidence>
<organism evidence="12 13">
    <name type="scientific">Microbacterium ginsengisoli</name>
    <dbReference type="NCBI Taxonomy" id="400772"/>
    <lineage>
        <taxon>Bacteria</taxon>
        <taxon>Bacillati</taxon>
        <taxon>Actinomycetota</taxon>
        <taxon>Actinomycetes</taxon>
        <taxon>Micrococcales</taxon>
        <taxon>Microbacteriaceae</taxon>
        <taxon>Microbacterium</taxon>
    </lineage>
</organism>
<dbReference type="InterPro" id="IPR036388">
    <property type="entry name" value="WH-like_DNA-bd_sf"/>
</dbReference>
<dbReference type="EMBL" id="DMNG01000043">
    <property type="protein sequence ID" value="HAN23453.1"/>
    <property type="molecule type" value="Genomic_DNA"/>
</dbReference>
<keyword evidence="2 9" id="KW-0963">Cytoplasm</keyword>
<dbReference type="OrthoDB" id="7187989at2"/>
<evidence type="ECO:0000256" key="5">
    <source>
        <dbReference type="ARBA" id="ARBA00023015"/>
    </source>
</evidence>
<dbReference type="Proteomes" id="UP000257479">
    <property type="component" value="Unassembled WGS sequence"/>
</dbReference>
<comment type="caution">
    <text evidence="12">The sequence shown here is derived from an EMBL/GenBank/DDBJ whole genome shotgun (WGS) entry which is preliminary data.</text>
</comment>
<evidence type="ECO:0000256" key="6">
    <source>
        <dbReference type="ARBA" id="ARBA00023125"/>
    </source>
</evidence>
<dbReference type="SMART" id="SM00448">
    <property type="entry name" value="REC"/>
    <property type="match status" value="1"/>
</dbReference>
<protein>
    <recommendedName>
        <fullName evidence="9">Transcriptional regulatory protein</fullName>
    </recommendedName>
</protein>
<dbReference type="AlphaFoldDB" id="A0A3C1KAG4"/>
<keyword evidence="8 9" id="KW-0804">Transcription</keyword>
<evidence type="ECO:0000256" key="7">
    <source>
        <dbReference type="ARBA" id="ARBA00023159"/>
    </source>
</evidence>
<dbReference type="InterPro" id="IPR001789">
    <property type="entry name" value="Sig_transdc_resp-reg_receiver"/>
</dbReference>
<feature type="modified residue" description="4-aspartylphosphate" evidence="10">
    <location>
        <position position="54"/>
    </location>
</feature>
<dbReference type="SUPFAM" id="SSF52172">
    <property type="entry name" value="CheY-like"/>
    <property type="match status" value="1"/>
</dbReference>
<dbReference type="PANTHER" id="PTHR45526">
    <property type="entry name" value="TRANSCRIPTIONAL REGULATORY PROTEIN DPIA"/>
    <property type="match status" value="1"/>
</dbReference>
<keyword evidence="7 9" id="KW-0010">Activator</keyword>
<evidence type="ECO:0000256" key="4">
    <source>
        <dbReference type="ARBA" id="ARBA00023012"/>
    </source>
</evidence>
<dbReference type="Gene3D" id="3.40.50.2300">
    <property type="match status" value="1"/>
</dbReference>
<dbReference type="PIRSF" id="PIRSF006171">
    <property type="entry name" value="RR_citrat_malat"/>
    <property type="match status" value="1"/>
</dbReference>
<evidence type="ECO:0000256" key="2">
    <source>
        <dbReference type="ARBA" id="ARBA00022490"/>
    </source>
</evidence>
<dbReference type="InterPro" id="IPR011006">
    <property type="entry name" value="CheY-like_superfamily"/>
</dbReference>
<evidence type="ECO:0000256" key="1">
    <source>
        <dbReference type="ARBA" id="ARBA00004496"/>
    </source>
</evidence>
<reference evidence="12 13" key="1">
    <citation type="journal article" date="2018" name="Nat. Biotechnol.">
        <title>A standardized bacterial taxonomy based on genome phylogeny substantially revises the tree of life.</title>
        <authorList>
            <person name="Parks D.H."/>
            <person name="Chuvochina M."/>
            <person name="Waite D.W."/>
            <person name="Rinke C."/>
            <person name="Skarshewski A."/>
            <person name="Chaumeil P.A."/>
            <person name="Hugenholtz P."/>
        </authorList>
    </citation>
    <scope>NUCLEOTIDE SEQUENCE [LARGE SCALE GENOMIC DNA]</scope>
    <source>
        <strain evidence="12">UBA9152</strain>
    </source>
</reference>
<evidence type="ECO:0000256" key="8">
    <source>
        <dbReference type="ARBA" id="ARBA00023163"/>
    </source>
</evidence>
<gene>
    <name evidence="12" type="ORF">DCP95_02645</name>
</gene>
<keyword evidence="3 10" id="KW-0597">Phosphoprotein</keyword>
<feature type="domain" description="Response regulatory" evidence="11">
    <location>
        <begin position="3"/>
        <end position="119"/>
    </location>
</feature>
<dbReference type="GO" id="GO:0005737">
    <property type="term" value="C:cytoplasm"/>
    <property type="evidence" value="ECO:0007669"/>
    <property type="project" value="UniProtKB-SubCell"/>
</dbReference>
<evidence type="ECO:0000313" key="12">
    <source>
        <dbReference type="EMBL" id="HAN23453.1"/>
    </source>
</evidence>
<evidence type="ECO:0000256" key="3">
    <source>
        <dbReference type="ARBA" id="ARBA00022553"/>
    </source>
</evidence>
<accession>A0A3C1KAG4</accession>
<dbReference type="Pfam" id="PF00072">
    <property type="entry name" value="Response_reg"/>
    <property type="match status" value="1"/>
</dbReference>
<dbReference type="InterPro" id="IPR005471">
    <property type="entry name" value="Tscrpt_reg_IclR_N"/>
</dbReference>
<proteinExistence type="predicted"/>
<dbReference type="Gene3D" id="1.10.10.10">
    <property type="entry name" value="Winged helix-like DNA-binding domain superfamily/Winged helix DNA-binding domain"/>
    <property type="match status" value="1"/>
</dbReference>
<keyword evidence="6 9" id="KW-0238">DNA-binding</keyword>
<dbReference type="GO" id="GO:0003700">
    <property type="term" value="F:DNA-binding transcription factor activity"/>
    <property type="evidence" value="ECO:0007669"/>
    <property type="project" value="InterPro"/>
</dbReference>
<sequence length="231" mass="24974">MIEVVVVDDDYRVATVHAGFVDRVPGFRVVGMAHSAAEARRVIDEKRPHLVLMDIYLPDGDGLDVVRDLAAEAHAPSVIVVSAAKDVESIRTALRLGAVHYISKPFGFAALVERLIAFQRTLGEIAALPEESTQDDIDRLFGALRPPEPAVRPRVPSMAPTVKLVFDRIAHSGVDGASAAQVAAEAGISRATAQRYLSQLEQSGHIVLTLRYGSTGRPEHVYTTPAARLVR</sequence>
<evidence type="ECO:0000256" key="9">
    <source>
        <dbReference type="PIRNR" id="PIRNR006171"/>
    </source>
</evidence>
<keyword evidence="5 9" id="KW-0805">Transcription regulation</keyword>
<dbReference type="InterPro" id="IPR024187">
    <property type="entry name" value="Sig_transdc_resp-reg_cit/mal"/>
</dbReference>
<name>A0A3C1KAG4_9MICO</name>
<keyword evidence="4 9" id="KW-0902">Two-component regulatory system</keyword>
<comment type="subcellular location">
    <subcellularLocation>
        <location evidence="1 9">Cytoplasm</location>
    </subcellularLocation>
</comment>
<dbReference type="GO" id="GO:0003677">
    <property type="term" value="F:DNA binding"/>
    <property type="evidence" value="ECO:0007669"/>
    <property type="project" value="UniProtKB-KW"/>
</dbReference>
<dbReference type="InterPro" id="IPR051271">
    <property type="entry name" value="2C-system_Tx_regulators"/>
</dbReference>
<dbReference type="PANTHER" id="PTHR45526:SF1">
    <property type="entry name" value="TRANSCRIPTIONAL REGULATORY PROTEIN DCUR-RELATED"/>
    <property type="match status" value="1"/>
</dbReference>
<evidence type="ECO:0000256" key="10">
    <source>
        <dbReference type="PROSITE-ProRule" id="PRU00169"/>
    </source>
</evidence>
<dbReference type="PROSITE" id="PS50110">
    <property type="entry name" value="RESPONSE_REGULATORY"/>
    <property type="match status" value="1"/>
</dbReference>
<evidence type="ECO:0000259" key="11">
    <source>
        <dbReference type="PROSITE" id="PS50110"/>
    </source>
</evidence>
<dbReference type="Pfam" id="PF09339">
    <property type="entry name" value="HTH_IclR"/>
    <property type="match status" value="1"/>
</dbReference>
<dbReference type="GO" id="GO:0000156">
    <property type="term" value="F:phosphorelay response regulator activity"/>
    <property type="evidence" value="ECO:0007669"/>
    <property type="project" value="TreeGrafter"/>
</dbReference>